<comment type="subcellular location">
    <subcellularLocation>
        <location evidence="1 8">Cell outer membrane</location>
        <topology evidence="1 8">Multi-pass membrane protein</topology>
    </subcellularLocation>
</comment>
<evidence type="ECO:0000256" key="1">
    <source>
        <dbReference type="ARBA" id="ARBA00004571"/>
    </source>
</evidence>
<dbReference type="InterPro" id="IPR000531">
    <property type="entry name" value="Beta-barrel_TonB"/>
</dbReference>
<dbReference type="AlphaFoldDB" id="A0A318UF69"/>
<protein>
    <submittedName>
        <fullName evidence="13">TonB-linked SusC/RagA family outer membrane protein</fullName>
    </submittedName>
</protein>
<dbReference type="InterPro" id="IPR023996">
    <property type="entry name" value="TonB-dep_OMP_SusC/RagA"/>
</dbReference>
<sequence>MTHLFYKILFFSLFFLFQGYAQAQDLTISGKVISGSDRLPIPGVSVLNQKGFPNTVTDANGNFTVHTSKGSVLTFTFIGFLSKSVTVTDASPLSITLSENVKGLNEVVVVAFGSQKREEITGSVQELKAKDITSLQNGNILQGLGGKVAGVQVFTTGQPGSAATIRMRGIGSINASSDPLIVLDGIPYDGSLNSISKSDIETLSFLEDASSNALYGSRGANGVIIVTTKKGKGQGLQIEADVKAGINFRATPDYSILKSPKDYYLAYYNRARIGEIVRVQKGGSVTSSPRQVALNSMKSTLGYNAYDVPFEQLINDNGSFNDAANLRYQDDWAKLLFRTAFRQEASLGLSANSENLKSYTSFNYLNDKGYLIASGFKRLGLRSNLVYDLSKSLKIGSNLSYAYTSQDFGESGGFSNPFQFARNIAPFYPVYLRDNDFQRVYDAKGRPVYDYGSGKGPFGASRSYAVFENPVGNRQYDKDNTSNNQVNANLFLNYKFLNDFEFTYNFGANVDNTRRLVFGNTYGGTSSSAGGSLSRTSLYKYNLNHQQLLNYTKKIDKHSIAVLLGHELNKTVSDQFAGSKQQLLLPDLLVFDNAAKITGLSGSQYGYAVEGYFSRLVYSYNNRYFFNASIRRDGSSVFAPESRWGTFYGLGGAWDIAKEDFLSENKIVNSLKLKVSYGQQGNDNVTLSSGARDYYTYYDTYSINDFGDNTPVVSLNKLGNRDLKWETSKNLNAGFEASLFDRRLTVNAEYFERKVSNMIYAQALPPSNAGSYARFANIGDMNNKGIQLSLAADLVRTADINWSVTANATHYNNKITRLPDAQKATGLVSGSFILKEGGDRYAYYLREFAGVDPKNGDALWFTDQLNASTGQTEKQITNDYSKATVYNIGKSAIPKVYGGFGTAFSYKNVSLSANFAYQFGGYGFDDIYRSLLHSDNYASNYHTDVNNSWTPENPGAALPRVDLTSANQNASSTLYLIKSDYISLQDISLSYDFAKERLKWSGLAGARVYVTGNNLYLWSKRKGYDPRTSLTGLSYAYTYPLLSSVSIGVNLKF</sequence>
<organism evidence="13 14">
    <name type="scientific">Pedobacter nutrimenti</name>
    <dbReference type="NCBI Taxonomy" id="1241337"/>
    <lineage>
        <taxon>Bacteria</taxon>
        <taxon>Pseudomonadati</taxon>
        <taxon>Bacteroidota</taxon>
        <taxon>Sphingobacteriia</taxon>
        <taxon>Sphingobacteriales</taxon>
        <taxon>Sphingobacteriaceae</taxon>
        <taxon>Pedobacter</taxon>
    </lineage>
</organism>
<dbReference type="NCBIfam" id="TIGR04056">
    <property type="entry name" value="OMP_RagA_SusC"/>
    <property type="match status" value="1"/>
</dbReference>
<evidence type="ECO:0000313" key="14">
    <source>
        <dbReference type="Proteomes" id="UP000248198"/>
    </source>
</evidence>
<evidence type="ECO:0000256" key="8">
    <source>
        <dbReference type="PROSITE-ProRule" id="PRU01360"/>
    </source>
</evidence>
<dbReference type="InterPro" id="IPR008969">
    <property type="entry name" value="CarboxyPept-like_regulatory"/>
</dbReference>
<feature type="signal peptide" evidence="10">
    <location>
        <begin position="1"/>
        <end position="23"/>
    </location>
</feature>
<evidence type="ECO:0000256" key="3">
    <source>
        <dbReference type="ARBA" id="ARBA00022452"/>
    </source>
</evidence>
<dbReference type="InterPro" id="IPR036942">
    <property type="entry name" value="Beta-barrel_TonB_sf"/>
</dbReference>
<dbReference type="NCBIfam" id="TIGR04057">
    <property type="entry name" value="SusC_RagA_signa"/>
    <property type="match status" value="1"/>
</dbReference>
<dbReference type="Pfam" id="PF07715">
    <property type="entry name" value="Plug"/>
    <property type="match status" value="1"/>
</dbReference>
<dbReference type="Gene3D" id="2.170.130.10">
    <property type="entry name" value="TonB-dependent receptor, plug domain"/>
    <property type="match status" value="1"/>
</dbReference>
<keyword evidence="7 8" id="KW-0998">Cell outer membrane</keyword>
<evidence type="ECO:0000256" key="2">
    <source>
        <dbReference type="ARBA" id="ARBA00022448"/>
    </source>
</evidence>
<evidence type="ECO:0000259" key="11">
    <source>
        <dbReference type="Pfam" id="PF00593"/>
    </source>
</evidence>
<dbReference type="Gene3D" id="2.40.170.20">
    <property type="entry name" value="TonB-dependent receptor, beta-barrel domain"/>
    <property type="match status" value="1"/>
</dbReference>
<comment type="caution">
    <text evidence="13">The sequence shown here is derived from an EMBL/GenBank/DDBJ whole genome shotgun (WGS) entry which is preliminary data.</text>
</comment>
<keyword evidence="3 8" id="KW-1134">Transmembrane beta strand</keyword>
<proteinExistence type="inferred from homology"/>
<evidence type="ECO:0000256" key="9">
    <source>
        <dbReference type="RuleBase" id="RU003357"/>
    </source>
</evidence>
<dbReference type="InterPro" id="IPR012910">
    <property type="entry name" value="Plug_dom"/>
</dbReference>
<evidence type="ECO:0000256" key="6">
    <source>
        <dbReference type="ARBA" id="ARBA00023136"/>
    </source>
</evidence>
<feature type="chain" id="PRO_5016452799" evidence="10">
    <location>
        <begin position="24"/>
        <end position="1053"/>
    </location>
</feature>
<dbReference type="SUPFAM" id="SSF56935">
    <property type="entry name" value="Porins"/>
    <property type="match status" value="1"/>
</dbReference>
<dbReference type="SUPFAM" id="SSF49464">
    <property type="entry name" value="Carboxypeptidase regulatory domain-like"/>
    <property type="match status" value="1"/>
</dbReference>
<dbReference type="Proteomes" id="UP000248198">
    <property type="component" value="Unassembled WGS sequence"/>
</dbReference>
<dbReference type="Pfam" id="PF00593">
    <property type="entry name" value="TonB_dep_Rec_b-barrel"/>
    <property type="match status" value="1"/>
</dbReference>
<dbReference type="InterPro" id="IPR039426">
    <property type="entry name" value="TonB-dep_rcpt-like"/>
</dbReference>
<dbReference type="InterPro" id="IPR023997">
    <property type="entry name" value="TonB-dep_OMP_SusC/RagA_CS"/>
</dbReference>
<feature type="domain" description="TonB-dependent receptor plug" evidence="12">
    <location>
        <begin position="117"/>
        <end position="223"/>
    </location>
</feature>
<evidence type="ECO:0000259" key="12">
    <source>
        <dbReference type="Pfam" id="PF07715"/>
    </source>
</evidence>
<dbReference type="EMBL" id="QKLU01000003">
    <property type="protein sequence ID" value="PYF74811.1"/>
    <property type="molecule type" value="Genomic_DNA"/>
</dbReference>
<comment type="similarity">
    <text evidence="8 9">Belongs to the TonB-dependent receptor family.</text>
</comment>
<accession>A0A318UF69</accession>
<reference evidence="13 14" key="1">
    <citation type="submission" date="2018-06" db="EMBL/GenBank/DDBJ databases">
        <title>Genomic Encyclopedia of Archaeal and Bacterial Type Strains, Phase II (KMG-II): from individual species to whole genera.</title>
        <authorList>
            <person name="Goeker M."/>
        </authorList>
    </citation>
    <scope>NUCLEOTIDE SEQUENCE [LARGE SCALE GENOMIC DNA]</scope>
    <source>
        <strain evidence="13 14">DSM 27372</strain>
    </source>
</reference>
<evidence type="ECO:0000256" key="5">
    <source>
        <dbReference type="ARBA" id="ARBA00023077"/>
    </source>
</evidence>
<keyword evidence="10" id="KW-0732">Signal</keyword>
<name>A0A318UF69_9SPHI</name>
<feature type="domain" description="TonB-dependent receptor-like beta-barrel" evidence="11">
    <location>
        <begin position="442"/>
        <end position="1015"/>
    </location>
</feature>
<keyword evidence="14" id="KW-1185">Reference proteome</keyword>
<evidence type="ECO:0000256" key="7">
    <source>
        <dbReference type="ARBA" id="ARBA00023237"/>
    </source>
</evidence>
<keyword evidence="5 9" id="KW-0798">TonB box</keyword>
<dbReference type="PROSITE" id="PS52016">
    <property type="entry name" value="TONB_DEPENDENT_REC_3"/>
    <property type="match status" value="1"/>
</dbReference>
<evidence type="ECO:0000256" key="4">
    <source>
        <dbReference type="ARBA" id="ARBA00022692"/>
    </source>
</evidence>
<dbReference type="GO" id="GO:0009279">
    <property type="term" value="C:cell outer membrane"/>
    <property type="evidence" value="ECO:0007669"/>
    <property type="project" value="UniProtKB-SubCell"/>
</dbReference>
<dbReference type="InterPro" id="IPR037066">
    <property type="entry name" value="Plug_dom_sf"/>
</dbReference>
<dbReference type="Pfam" id="PF13715">
    <property type="entry name" value="CarbopepD_reg_2"/>
    <property type="match status" value="1"/>
</dbReference>
<evidence type="ECO:0000256" key="10">
    <source>
        <dbReference type="SAM" id="SignalP"/>
    </source>
</evidence>
<dbReference type="OrthoDB" id="9768177at2"/>
<dbReference type="RefSeq" id="WP_110829607.1">
    <property type="nucleotide sequence ID" value="NZ_QKLU01000003.1"/>
</dbReference>
<gene>
    <name evidence="13" type="ORF">B0O44_103257</name>
</gene>
<evidence type="ECO:0000313" key="13">
    <source>
        <dbReference type="EMBL" id="PYF74811.1"/>
    </source>
</evidence>
<keyword evidence="2 8" id="KW-0813">Transport</keyword>
<keyword evidence="4 8" id="KW-0812">Transmembrane</keyword>
<keyword evidence="6 8" id="KW-0472">Membrane</keyword>